<name>A0AAU6SK73_UNCXX</name>
<keyword evidence="3" id="KW-0548">Nucleotidyltransferase</keyword>
<dbReference type="SMART" id="SM00091">
    <property type="entry name" value="PAS"/>
    <property type="match status" value="1"/>
</dbReference>
<dbReference type="PANTHER" id="PTHR44757">
    <property type="entry name" value="DIGUANYLATE CYCLASE DGCP"/>
    <property type="match status" value="1"/>
</dbReference>
<dbReference type="GO" id="GO:0052621">
    <property type="term" value="F:diguanylate cyclase activity"/>
    <property type="evidence" value="ECO:0007669"/>
    <property type="project" value="UniProtKB-EC"/>
</dbReference>
<dbReference type="SMART" id="SM00267">
    <property type="entry name" value="GGDEF"/>
    <property type="match status" value="1"/>
</dbReference>
<dbReference type="Gene3D" id="3.30.70.270">
    <property type="match status" value="1"/>
</dbReference>
<dbReference type="AlphaFoldDB" id="A0AAU6SK73"/>
<dbReference type="EMBL" id="CP095338">
    <property type="protein sequence ID" value="XAG20354.1"/>
    <property type="molecule type" value="Genomic_DNA"/>
</dbReference>
<gene>
    <name evidence="3" type="ORF">MRN70_08395</name>
</gene>
<dbReference type="EC" id="2.7.7.65" evidence="3"/>
<dbReference type="PANTHER" id="PTHR44757:SF2">
    <property type="entry name" value="BIOFILM ARCHITECTURE MAINTENANCE PROTEIN MBAA"/>
    <property type="match status" value="1"/>
</dbReference>
<dbReference type="InterPro" id="IPR000160">
    <property type="entry name" value="GGDEF_dom"/>
</dbReference>
<dbReference type="SUPFAM" id="SSF55785">
    <property type="entry name" value="PYP-like sensor domain (PAS domain)"/>
    <property type="match status" value="1"/>
</dbReference>
<dbReference type="NCBIfam" id="TIGR00229">
    <property type="entry name" value="sensory_box"/>
    <property type="match status" value="1"/>
</dbReference>
<dbReference type="PROSITE" id="PS50112">
    <property type="entry name" value="PAS"/>
    <property type="match status" value="1"/>
</dbReference>
<dbReference type="InterPro" id="IPR052155">
    <property type="entry name" value="Biofilm_reg_signaling"/>
</dbReference>
<dbReference type="InterPro" id="IPR035965">
    <property type="entry name" value="PAS-like_dom_sf"/>
</dbReference>
<dbReference type="InterPro" id="IPR029787">
    <property type="entry name" value="Nucleotide_cyclase"/>
</dbReference>
<feature type="domain" description="PAS" evidence="1">
    <location>
        <begin position="133"/>
        <end position="162"/>
    </location>
</feature>
<dbReference type="SUPFAM" id="SSF55073">
    <property type="entry name" value="Nucleotide cyclase"/>
    <property type="match status" value="1"/>
</dbReference>
<dbReference type="PROSITE" id="PS50887">
    <property type="entry name" value="GGDEF"/>
    <property type="match status" value="1"/>
</dbReference>
<dbReference type="NCBIfam" id="TIGR00254">
    <property type="entry name" value="GGDEF"/>
    <property type="match status" value="1"/>
</dbReference>
<dbReference type="Pfam" id="PF00990">
    <property type="entry name" value="GGDEF"/>
    <property type="match status" value="1"/>
</dbReference>
<evidence type="ECO:0000313" key="3">
    <source>
        <dbReference type="EMBL" id="XAG20354.1"/>
    </source>
</evidence>
<dbReference type="InterPro" id="IPR000014">
    <property type="entry name" value="PAS"/>
</dbReference>
<protein>
    <submittedName>
        <fullName evidence="3">Diguanylate cyclase</fullName>
        <ecNumber evidence="3">2.7.7.65</ecNumber>
    </submittedName>
</protein>
<dbReference type="Pfam" id="PF13426">
    <property type="entry name" value="PAS_9"/>
    <property type="match status" value="1"/>
</dbReference>
<evidence type="ECO:0000259" key="2">
    <source>
        <dbReference type="PROSITE" id="PS50887"/>
    </source>
</evidence>
<dbReference type="InterPro" id="IPR043128">
    <property type="entry name" value="Rev_trsase/Diguanyl_cyclase"/>
</dbReference>
<dbReference type="Gene3D" id="3.30.450.20">
    <property type="entry name" value="PAS domain"/>
    <property type="match status" value="1"/>
</dbReference>
<dbReference type="CDD" id="cd00130">
    <property type="entry name" value="PAS"/>
    <property type="match status" value="1"/>
</dbReference>
<accession>A0AAU6SK73</accession>
<evidence type="ECO:0000259" key="1">
    <source>
        <dbReference type="PROSITE" id="PS50112"/>
    </source>
</evidence>
<sequence length="386" mass="44341">MGFDFTQIDWLDSVITPLVVIDDQLAAHYINEAAERIATSEIRTPAVCIVSLFQLEKRGCDIHQLLSRLILNLTIKQTTVINDCFINDGHDRCQLTMTKLSEQPSRFALLQISTQNALSGNVFSFFINSPIAIMLTDCNDIIQSINPAFEDLLGYTQSELLGLKPDFLRLGLHEESTLNEIWQVLDKGNQWRGEIHHRKKDGSVVTNILSIIKNENNIGGFHYISFLTDISSHFDEIRKLKRRAYYDYLTTLPNRYLLEQEINVLIKNKTSFYLNFIDLGKFKEINDTHGHETGDKLLFEIGRRLSKLDDIFVCRYGGDEFITISRQESKVDDINQLLTIPFSIKKKEIVIGIHIGTAQYPNDSQEIEELIVMADKNMYQEKNSEK</sequence>
<organism evidence="3">
    <name type="scientific">bacterium 19PA01SH03</name>
    <dbReference type="NCBI Taxonomy" id="2920705"/>
    <lineage>
        <taxon>Bacteria</taxon>
    </lineage>
</organism>
<keyword evidence="3" id="KW-0808">Transferase</keyword>
<reference evidence="3" key="1">
    <citation type="submission" date="2022-03" db="EMBL/GenBank/DDBJ databases">
        <title>Sea Food Isolates.</title>
        <authorList>
            <person name="Li c."/>
        </authorList>
    </citation>
    <scope>NUCLEOTIDE SEQUENCE</scope>
    <source>
        <strain evidence="3">19PA01SH03</strain>
    </source>
</reference>
<dbReference type="CDD" id="cd01949">
    <property type="entry name" value="GGDEF"/>
    <property type="match status" value="1"/>
</dbReference>
<feature type="domain" description="GGDEF" evidence="2">
    <location>
        <begin position="270"/>
        <end position="386"/>
    </location>
</feature>
<proteinExistence type="predicted"/>